<feature type="non-terminal residue" evidence="3">
    <location>
        <position position="155"/>
    </location>
</feature>
<name>A0A726Y7N3_SALET</name>
<feature type="region of interest" description="Disordered" evidence="1">
    <location>
        <begin position="120"/>
        <end position="155"/>
    </location>
</feature>
<proteinExistence type="predicted"/>
<evidence type="ECO:0000256" key="2">
    <source>
        <dbReference type="SAM" id="Phobius"/>
    </source>
</evidence>
<reference evidence="3" key="1">
    <citation type="journal article" date="2018" name="Genome Biol.">
        <title>SKESA: strategic k-mer extension for scrupulous assemblies.</title>
        <authorList>
            <person name="Souvorov A."/>
            <person name="Agarwala R."/>
            <person name="Lipman D.J."/>
        </authorList>
    </citation>
    <scope>NUCLEOTIDE SEQUENCE</scope>
    <source>
        <strain evidence="3">BCW_2640</strain>
    </source>
</reference>
<feature type="compositionally biased region" description="Basic and acidic residues" evidence="1">
    <location>
        <begin position="144"/>
        <end position="155"/>
    </location>
</feature>
<gene>
    <name evidence="3" type="ORF">G3V02_002958</name>
</gene>
<dbReference type="Pfam" id="PF10554">
    <property type="entry name" value="Phage_ASH"/>
    <property type="match status" value="1"/>
</dbReference>
<comment type="caution">
    <text evidence="3">The sequence shown here is derived from an EMBL/GenBank/DDBJ whole genome shotgun (WGS) entry which is preliminary data.</text>
</comment>
<sequence length="155" mass="16932">MSGQLKKCLNKNAAGCYLFPAATVLAVGRENPENTKATADASVYTRVFFIVVTTLFAIGRQIMAWCISTQRTFLPDSVRCLTHHSTMSMVAQAGPLSGGPVSFVSGILTPVWAIASERENSSDRPFVEHKGDRCHAQIPQKSHPKSDHHPPTQLR</sequence>
<dbReference type="InterPro" id="IPR018880">
    <property type="entry name" value="Phage_P4_Ash"/>
</dbReference>
<feature type="transmembrane region" description="Helical" evidence="2">
    <location>
        <begin position="44"/>
        <end position="67"/>
    </location>
</feature>
<accession>A0A726Y7N3</accession>
<keyword evidence="2" id="KW-0472">Membrane</keyword>
<keyword evidence="2" id="KW-1133">Transmembrane helix</keyword>
<organism evidence="3">
    <name type="scientific">Salmonella enterica subsp. enterica serovar Ank</name>
    <dbReference type="NCBI Taxonomy" id="1173578"/>
    <lineage>
        <taxon>Bacteria</taxon>
        <taxon>Pseudomonadati</taxon>
        <taxon>Pseudomonadota</taxon>
        <taxon>Gammaproteobacteria</taxon>
        <taxon>Enterobacterales</taxon>
        <taxon>Enterobacteriaceae</taxon>
        <taxon>Salmonella</taxon>
    </lineage>
</organism>
<evidence type="ECO:0000313" key="3">
    <source>
        <dbReference type="EMBL" id="HAE1794227.1"/>
    </source>
</evidence>
<feature type="compositionally biased region" description="Basic and acidic residues" evidence="1">
    <location>
        <begin position="120"/>
        <end position="135"/>
    </location>
</feature>
<dbReference type="AlphaFoldDB" id="A0A726Y7N3"/>
<keyword evidence="2" id="KW-0812">Transmembrane</keyword>
<reference evidence="3" key="2">
    <citation type="submission" date="2018-07" db="EMBL/GenBank/DDBJ databases">
        <authorList>
            <consortium name="NCBI Pathogen Detection Project"/>
        </authorList>
    </citation>
    <scope>NUCLEOTIDE SEQUENCE</scope>
    <source>
        <strain evidence="3">BCW_2640</strain>
    </source>
</reference>
<evidence type="ECO:0000256" key="1">
    <source>
        <dbReference type="SAM" id="MobiDB-lite"/>
    </source>
</evidence>
<protein>
    <submittedName>
        <fullName evidence="3">Ash family protein</fullName>
    </submittedName>
</protein>
<dbReference type="EMBL" id="DAARBX010000014">
    <property type="protein sequence ID" value="HAE1794227.1"/>
    <property type="molecule type" value="Genomic_DNA"/>
</dbReference>